<dbReference type="EMBL" id="PYDT01000002">
    <property type="protein sequence ID" value="THU69400.1"/>
    <property type="molecule type" value="Genomic_DNA"/>
</dbReference>
<dbReference type="InterPro" id="IPR029063">
    <property type="entry name" value="SAM-dependent_MTases_sf"/>
</dbReference>
<reference evidence="1 2" key="1">
    <citation type="journal article" date="2019" name="Nat. Plants">
        <title>Genome sequencing of Musa balbisiana reveals subgenome evolution and function divergence in polyploid bananas.</title>
        <authorList>
            <person name="Yao X."/>
        </authorList>
    </citation>
    <scope>NUCLEOTIDE SEQUENCE [LARGE SCALE GENOMIC DNA]</scope>
    <source>
        <strain evidence="2">cv. DH-PKW</strain>
        <tissue evidence="1">Leaves</tissue>
    </source>
</reference>
<accession>A0A4S8K3M7</accession>
<dbReference type="AlphaFoldDB" id="A0A4S8K3M7"/>
<dbReference type="Pfam" id="PF07279">
    <property type="entry name" value="DUF1442"/>
    <property type="match status" value="1"/>
</dbReference>
<keyword evidence="2" id="KW-1185">Reference proteome</keyword>
<evidence type="ECO:0000313" key="1">
    <source>
        <dbReference type="EMBL" id="THU69400.1"/>
    </source>
</evidence>
<dbReference type="PANTHER" id="PTHR33593">
    <property type="entry name" value="DUF1442 FAMILY PROTEIN"/>
    <property type="match status" value="1"/>
</dbReference>
<dbReference type="PANTHER" id="PTHR33593:SF2">
    <property type="entry name" value="ANKYRIN REPEAT_KH DOMAIN PROTEIN (DUF1442)"/>
    <property type="match status" value="1"/>
</dbReference>
<organism evidence="1 2">
    <name type="scientific">Musa balbisiana</name>
    <name type="common">Banana</name>
    <dbReference type="NCBI Taxonomy" id="52838"/>
    <lineage>
        <taxon>Eukaryota</taxon>
        <taxon>Viridiplantae</taxon>
        <taxon>Streptophyta</taxon>
        <taxon>Embryophyta</taxon>
        <taxon>Tracheophyta</taxon>
        <taxon>Spermatophyta</taxon>
        <taxon>Magnoliopsida</taxon>
        <taxon>Liliopsida</taxon>
        <taxon>Zingiberales</taxon>
        <taxon>Musaceae</taxon>
        <taxon>Musa</taxon>
    </lineage>
</organism>
<name>A0A4S8K3M7_MUSBA</name>
<comment type="caution">
    <text evidence="1">The sequence shown here is derived from an EMBL/GenBank/DDBJ whole genome shotgun (WGS) entry which is preliminary data.</text>
</comment>
<protein>
    <submittedName>
        <fullName evidence="1">Uncharacterized protein</fullName>
    </submittedName>
</protein>
<dbReference type="Proteomes" id="UP000317650">
    <property type="component" value="Chromosome 8"/>
</dbReference>
<dbReference type="Gene3D" id="3.40.50.150">
    <property type="entry name" value="Vaccinia Virus protein VP39"/>
    <property type="match status" value="1"/>
</dbReference>
<dbReference type="InterPro" id="IPR009902">
    <property type="entry name" value="DUF1442"/>
</dbReference>
<sequence length="217" mass="22970">MKLVWCPETASKAYIDAVTALADRNLDEINVAELVSAMAGGWKAQLIVEAWARDAGAATGVGLRAAAKHGRGRHVCVVPGEQSAAEYVDAMRRAGAAVEAESVVVGEAEEVMRELEGVDLMVVDCRRRDAGRVLREARPGPRGMVVVCKGAGWRRGGAAAALGAGTRVVRSTYLPVGSGVEVLHVGVGKGPSLGGGGARWIRHVDRDTKEEHVFRRR</sequence>
<proteinExistence type="predicted"/>
<evidence type="ECO:0000313" key="2">
    <source>
        <dbReference type="Proteomes" id="UP000317650"/>
    </source>
</evidence>
<gene>
    <name evidence="1" type="ORF">C4D60_Mb08t14010</name>
</gene>